<evidence type="ECO:0000313" key="3">
    <source>
        <dbReference type="EMBL" id="KAK4141574.1"/>
    </source>
</evidence>
<reference evidence="3" key="2">
    <citation type="submission" date="2023-05" db="EMBL/GenBank/DDBJ databases">
        <authorList>
            <consortium name="Lawrence Berkeley National Laboratory"/>
            <person name="Steindorff A."/>
            <person name="Hensen N."/>
            <person name="Bonometti L."/>
            <person name="Westerberg I."/>
            <person name="Brannstrom I.O."/>
            <person name="Guillou S."/>
            <person name="Cros-Aarteil S."/>
            <person name="Calhoun S."/>
            <person name="Haridas S."/>
            <person name="Kuo A."/>
            <person name="Mondo S."/>
            <person name="Pangilinan J."/>
            <person name="Riley R."/>
            <person name="Labutti K."/>
            <person name="Andreopoulos B."/>
            <person name="Lipzen A."/>
            <person name="Chen C."/>
            <person name="Yanf M."/>
            <person name="Daum C."/>
            <person name="Ng V."/>
            <person name="Clum A."/>
            <person name="Ohm R."/>
            <person name="Martin F."/>
            <person name="Silar P."/>
            <person name="Natvig D."/>
            <person name="Lalanne C."/>
            <person name="Gautier V."/>
            <person name="Ament-Velasquez S.L."/>
            <person name="Kruys A."/>
            <person name="Hutchinson M.I."/>
            <person name="Powell A.J."/>
            <person name="Barry K."/>
            <person name="Miller A.N."/>
            <person name="Grigoriev I.V."/>
            <person name="Debuchy R."/>
            <person name="Gladieux P."/>
            <person name="Thoren M.H."/>
            <person name="Johannesson H."/>
        </authorList>
    </citation>
    <scope>NUCLEOTIDE SEQUENCE</scope>
    <source>
        <strain evidence="3">CBS 141.50</strain>
    </source>
</reference>
<comment type="caution">
    <text evidence="3">The sequence shown here is derived from an EMBL/GenBank/DDBJ whole genome shotgun (WGS) entry which is preliminary data.</text>
</comment>
<feature type="region of interest" description="Disordered" evidence="1">
    <location>
        <begin position="71"/>
        <end position="91"/>
    </location>
</feature>
<feature type="signal peptide" evidence="2">
    <location>
        <begin position="1"/>
        <end position="23"/>
    </location>
</feature>
<evidence type="ECO:0000256" key="1">
    <source>
        <dbReference type="SAM" id="MobiDB-lite"/>
    </source>
</evidence>
<gene>
    <name evidence="3" type="ORF">C8A04DRAFT_30814</name>
</gene>
<evidence type="ECO:0000256" key="2">
    <source>
        <dbReference type="SAM" id="SignalP"/>
    </source>
</evidence>
<dbReference type="GeneID" id="87818146"/>
<feature type="chain" id="PRO_5042907340" evidence="2">
    <location>
        <begin position="24"/>
        <end position="91"/>
    </location>
</feature>
<proteinExistence type="predicted"/>
<accession>A0AAN6UZ66</accession>
<name>A0AAN6UZ66_9PEZI</name>
<organism evidence="3 4">
    <name type="scientific">Dichotomopilus funicola</name>
    <dbReference type="NCBI Taxonomy" id="1934379"/>
    <lineage>
        <taxon>Eukaryota</taxon>
        <taxon>Fungi</taxon>
        <taxon>Dikarya</taxon>
        <taxon>Ascomycota</taxon>
        <taxon>Pezizomycotina</taxon>
        <taxon>Sordariomycetes</taxon>
        <taxon>Sordariomycetidae</taxon>
        <taxon>Sordariales</taxon>
        <taxon>Chaetomiaceae</taxon>
        <taxon>Dichotomopilus</taxon>
    </lineage>
</organism>
<reference evidence="3" key="1">
    <citation type="journal article" date="2023" name="Mol. Phylogenet. Evol.">
        <title>Genome-scale phylogeny and comparative genomics of the fungal order Sordariales.</title>
        <authorList>
            <person name="Hensen N."/>
            <person name="Bonometti L."/>
            <person name="Westerberg I."/>
            <person name="Brannstrom I.O."/>
            <person name="Guillou S."/>
            <person name="Cros-Aarteil S."/>
            <person name="Calhoun S."/>
            <person name="Haridas S."/>
            <person name="Kuo A."/>
            <person name="Mondo S."/>
            <person name="Pangilinan J."/>
            <person name="Riley R."/>
            <person name="LaButti K."/>
            <person name="Andreopoulos B."/>
            <person name="Lipzen A."/>
            <person name="Chen C."/>
            <person name="Yan M."/>
            <person name="Daum C."/>
            <person name="Ng V."/>
            <person name="Clum A."/>
            <person name="Steindorff A."/>
            <person name="Ohm R.A."/>
            <person name="Martin F."/>
            <person name="Silar P."/>
            <person name="Natvig D.O."/>
            <person name="Lalanne C."/>
            <person name="Gautier V."/>
            <person name="Ament-Velasquez S.L."/>
            <person name="Kruys A."/>
            <person name="Hutchinson M.I."/>
            <person name="Powell A.J."/>
            <person name="Barry K."/>
            <person name="Miller A.N."/>
            <person name="Grigoriev I.V."/>
            <person name="Debuchy R."/>
            <person name="Gladieux P."/>
            <person name="Hiltunen Thoren M."/>
            <person name="Johannesson H."/>
        </authorList>
    </citation>
    <scope>NUCLEOTIDE SEQUENCE</scope>
    <source>
        <strain evidence="3">CBS 141.50</strain>
    </source>
</reference>
<keyword evidence="4" id="KW-1185">Reference proteome</keyword>
<protein>
    <submittedName>
        <fullName evidence="3">Uncharacterized protein</fullName>
    </submittedName>
</protein>
<evidence type="ECO:0000313" key="4">
    <source>
        <dbReference type="Proteomes" id="UP001302676"/>
    </source>
</evidence>
<dbReference type="Proteomes" id="UP001302676">
    <property type="component" value="Unassembled WGS sequence"/>
</dbReference>
<dbReference type="RefSeq" id="XP_062634945.1">
    <property type="nucleotide sequence ID" value="XM_062781533.1"/>
</dbReference>
<keyword evidence="2" id="KW-0732">Signal</keyword>
<sequence>MYPSTITSLLLSSGVLFLGLTTAFPVAMEKECQPRIICVDSINACGIRYGGCYDVCDRAAKPVAPACPSTTKPARPTPSVNTCNHTNPSIC</sequence>
<dbReference type="EMBL" id="MU853609">
    <property type="protein sequence ID" value="KAK4141574.1"/>
    <property type="molecule type" value="Genomic_DNA"/>
</dbReference>
<dbReference type="AlphaFoldDB" id="A0AAN6UZ66"/>